<comment type="caution">
    <text evidence="2">The sequence shown here is derived from an EMBL/GenBank/DDBJ whole genome shotgun (WGS) entry which is preliminary data.</text>
</comment>
<accession>A0A8J3BN81</accession>
<evidence type="ECO:0000313" key="3">
    <source>
        <dbReference type="Proteomes" id="UP000662200"/>
    </source>
</evidence>
<reference evidence="2" key="2">
    <citation type="submission" date="2020-09" db="EMBL/GenBank/DDBJ databases">
        <authorList>
            <person name="Sun Q."/>
            <person name="Ohkuma M."/>
        </authorList>
    </citation>
    <scope>NUCLEOTIDE SEQUENCE</scope>
    <source>
        <strain evidence="2">JCM 3091</strain>
    </source>
</reference>
<feature type="compositionally biased region" description="Low complexity" evidence="1">
    <location>
        <begin position="81"/>
        <end position="92"/>
    </location>
</feature>
<protein>
    <submittedName>
        <fullName evidence="2">Uncharacterized protein</fullName>
    </submittedName>
</protein>
<dbReference type="Proteomes" id="UP000662200">
    <property type="component" value="Unassembled WGS sequence"/>
</dbReference>
<feature type="region of interest" description="Disordered" evidence="1">
    <location>
        <begin position="81"/>
        <end position="148"/>
    </location>
</feature>
<dbReference type="RefSeq" id="WP_189113843.1">
    <property type="nucleotide sequence ID" value="NZ_BMQC01000005.1"/>
</dbReference>
<name>A0A8J3BN81_9ACTN</name>
<sequence length="148" mass="14905">MTGSAARHEAQRLVATALAMASTAAQRVDGLAEGNPCCVCPLCRAITALRDPSPEFAERLAAGAADFAAGLTSLLRSVAEAGATAPADGAQARQSAGEPGPASGGDARPAPADAWRTATRDADGPPPTPMAKKAVRKPIRRPVAEPRG</sequence>
<evidence type="ECO:0000256" key="1">
    <source>
        <dbReference type="SAM" id="MobiDB-lite"/>
    </source>
</evidence>
<gene>
    <name evidence="2" type="ORF">GCM10010124_18910</name>
</gene>
<feature type="compositionally biased region" description="Low complexity" evidence="1">
    <location>
        <begin position="99"/>
        <end position="117"/>
    </location>
</feature>
<keyword evidence="3" id="KW-1185">Reference proteome</keyword>
<reference evidence="2" key="1">
    <citation type="journal article" date="2014" name="Int. J. Syst. Evol. Microbiol.">
        <title>Complete genome sequence of Corynebacterium casei LMG S-19264T (=DSM 44701T), isolated from a smear-ripened cheese.</title>
        <authorList>
            <consortium name="US DOE Joint Genome Institute (JGI-PGF)"/>
            <person name="Walter F."/>
            <person name="Albersmeier A."/>
            <person name="Kalinowski J."/>
            <person name="Ruckert C."/>
        </authorList>
    </citation>
    <scope>NUCLEOTIDE SEQUENCE</scope>
    <source>
        <strain evidence="2">JCM 3091</strain>
    </source>
</reference>
<dbReference type="EMBL" id="BMQC01000005">
    <property type="protein sequence ID" value="GGK26461.1"/>
    <property type="molecule type" value="Genomic_DNA"/>
</dbReference>
<proteinExistence type="predicted"/>
<organism evidence="2 3">
    <name type="scientific">Pilimelia terevasa</name>
    <dbReference type="NCBI Taxonomy" id="53372"/>
    <lineage>
        <taxon>Bacteria</taxon>
        <taxon>Bacillati</taxon>
        <taxon>Actinomycetota</taxon>
        <taxon>Actinomycetes</taxon>
        <taxon>Micromonosporales</taxon>
        <taxon>Micromonosporaceae</taxon>
        <taxon>Pilimelia</taxon>
    </lineage>
</organism>
<dbReference type="AlphaFoldDB" id="A0A8J3BN81"/>
<evidence type="ECO:0000313" key="2">
    <source>
        <dbReference type="EMBL" id="GGK26461.1"/>
    </source>
</evidence>